<dbReference type="GO" id="GO:0005840">
    <property type="term" value="C:ribosome"/>
    <property type="evidence" value="ECO:0007669"/>
    <property type="project" value="UniProtKB-KW"/>
</dbReference>
<dbReference type="GO" id="GO:0031090">
    <property type="term" value="C:organelle membrane"/>
    <property type="evidence" value="ECO:0007669"/>
    <property type="project" value="UniProtKB-ARBA"/>
</dbReference>
<dbReference type="PANTHER" id="PTHR11127">
    <property type="entry name" value="60S RIBOSOMAL PROTEIN L14"/>
    <property type="match status" value="1"/>
</dbReference>
<feature type="region of interest" description="Disordered" evidence="6">
    <location>
        <begin position="132"/>
        <end position="195"/>
    </location>
</feature>
<evidence type="ECO:0000256" key="6">
    <source>
        <dbReference type="SAM" id="MobiDB-lite"/>
    </source>
</evidence>
<dbReference type="Gene3D" id="6.10.250.2270">
    <property type="match status" value="1"/>
</dbReference>
<dbReference type="GO" id="GO:0003735">
    <property type="term" value="F:structural constituent of ribosome"/>
    <property type="evidence" value="ECO:0007669"/>
    <property type="project" value="InterPro"/>
</dbReference>
<dbReference type="CDD" id="cd23702">
    <property type="entry name" value="eL14"/>
    <property type="match status" value="1"/>
</dbReference>
<evidence type="ECO:0000313" key="8">
    <source>
        <dbReference type="Ensembl" id="ENSSSCP00030014405.1"/>
    </source>
</evidence>
<evidence type="ECO:0000256" key="3">
    <source>
        <dbReference type="ARBA" id="ARBA00023274"/>
    </source>
</evidence>
<evidence type="ECO:0000259" key="7">
    <source>
        <dbReference type="Pfam" id="PF01929"/>
    </source>
</evidence>
<keyword evidence="2" id="KW-0689">Ribosomal protein</keyword>
<feature type="domain" description="Large ribosomal subunit protein eL14" evidence="7">
    <location>
        <begin position="74"/>
        <end position="106"/>
    </location>
</feature>
<dbReference type="SUPFAM" id="SSF50104">
    <property type="entry name" value="Translation proteins SH3-like domain"/>
    <property type="match status" value="1"/>
</dbReference>
<dbReference type="Proteomes" id="UP000694570">
    <property type="component" value="Unplaced"/>
</dbReference>
<dbReference type="InterPro" id="IPR039660">
    <property type="entry name" value="Ribosomal_eL14"/>
</dbReference>
<organism evidence="8 9">
    <name type="scientific">Sus scrofa</name>
    <name type="common">Pig</name>
    <dbReference type="NCBI Taxonomy" id="9823"/>
    <lineage>
        <taxon>Eukaryota</taxon>
        <taxon>Metazoa</taxon>
        <taxon>Chordata</taxon>
        <taxon>Craniata</taxon>
        <taxon>Vertebrata</taxon>
        <taxon>Euteleostomi</taxon>
        <taxon>Mammalia</taxon>
        <taxon>Eutheria</taxon>
        <taxon>Laurasiatheria</taxon>
        <taxon>Artiodactyla</taxon>
        <taxon>Suina</taxon>
        <taxon>Suidae</taxon>
        <taxon>Sus</taxon>
    </lineage>
</organism>
<keyword evidence="3" id="KW-0687">Ribonucleoprotein</keyword>
<evidence type="ECO:0000256" key="2">
    <source>
        <dbReference type="ARBA" id="ARBA00022980"/>
    </source>
</evidence>
<dbReference type="InterPro" id="IPR002784">
    <property type="entry name" value="Ribosomal_eL14_dom"/>
</dbReference>
<evidence type="ECO:0000256" key="4">
    <source>
        <dbReference type="ARBA" id="ARBA00035215"/>
    </source>
</evidence>
<proteinExistence type="inferred from homology"/>
<dbReference type="InterPro" id="IPR014722">
    <property type="entry name" value="Rib_uL2_dom2"/>
</dbReference>
<dbReference type="Ensembl" id="ENSSSCT00030031977.1">
    <property type="protein sequence ID" value="ENSSSCP00030014405.1"/>
    <property type="gene ID" value="ENSSSCG00030023030.1"/>
</dbReference>
<reference evidence="8" key="1">
    <citation type="submission" date="2025-08" db="UniProtKB">
        <authorList>
            <consortium name="Ensembl"/>
        </authorList>
    </citation>
    <scope>IDENTIFICATION</scope>
</reference>
<comment type="similarity">
    <text evidence="1">Belongs to the eukaryotic ribosomal protein eL14 family.</text>
</comment>
<sequence length="195" mass="21986">TFRQLLVEVDWVAYISFGPHAGRVVAIVDVIDENKALVDGPCTLVRSQAVPFKCMQLNDFILKFPWRSQCKMGSHRWAKNIEARKKKAKIIDFDRYKVMKARKMKNRLIKLEVKKLQKAPLLKASLKKALAAAKGHATKFPPKKKKEKKITAAGRKTPAQKAAGQKPAHHPKTQKCQKAPAQRAPAPNSKKAKNY</sequence>
<evidence type="ECO:0000256" key="5">
    <source>
        <dbReference type="ARBA" id="ARBA00035318"/>
    </source>
</evidence>
<name>A0A8D0W3L2_PIG</name>
<protein>
    <recommendedName>
        <fullName evidence="4">Large ribosomal subunit protein eL14</fullName>
    </recommendedName>
    <alternativeName>
        <fullName evidence="5">60S ribosomal protein L14</fullName>
    </alternativeName>
</protein>
<dbReference type="AlphaFoldDB" id="A0A8D0W3L2"/>
<dbReference type="GO" id="GO:0006412">
    <property type="term" value="P:translation"/>
    <property type="evidence" value="ECO:0007669"/>
    <property type="project" value="InterPro"/>
</dbReference>
<accession>A0A8D0W3L2</accession>
<dbReference type="Gene3D" id="2.30.30.30">
    <property type="match status" value="1"/>
</dbReference>
<dbReference type="PANTHER" id="PTHR11127:SF2">
    <property type="entry name" value="LARGE RIBOSOMAL SUBUNIT PROTEIN EL14"/>
    <property type="match status" value="1"/>
</dbReference>
<dbReference type="GO" id="GO:1990904">
    <property type="term" value="C:ribonucleoprotein complex"/>
    <property type="evidence" value="ECO:0007669"/>
    <property type="project" value="UniProtKB-KW"/>
</dbReference>
<dbReference type="GO" id="GO:0003723">
    <property type="term" value="F:RNA binding"/>
    <property type="evidence" value="ECO:0007669"/>
    <property type="project" value="InterPro"/>
</dbReference>
<evidence type="ECO:0000256" key="1">
    <source>
        <dbReference type="ARBA" id="ARBA00006592"/>
    </source>
</evidence>
<evidence type="ECO:0000313" key="9">
    <source>
        <dbReference type="Proteomes" id="UP000694570"/>
    </source>
</evidence>
<dbReference type="InterPro" id="IPR008991">
    <property type="entry name" value="Translation_prot_SH3-like_sf"/>
</dbReference>
<dbReference type="Pfam" id="PF01929">
    <property type="entry name" value="Ribosomal_L14e"/>
    <property type="match status" value="1"/>
</dbReference>